<dbReference type="GO" id="GO:0004852">
    <property type="term" value="F:uroporphyrinogen-III synthase activity"/>
    <property type="evidence" value="ECO:0007669"/>
    <property type="project" value="InterPro"/>
</dbReference>
<dbReference type="OMA" id="NATIDMS"/>
<dbReference type="Proteomes" id="UP000324585">
    <property type="component" value="Unassembled WGS sequence"/>
</dbReference>
<feature type="compositionally biased region" description="Polar residues" evidence="1">
    <location>
        <begin position="297"/>
        <end position="306"/>
    </location>
</feature>
<accession>A0A5J4YJW3</accession>
<reference evidence="3" key="1">
    <citation type="journal article" date="2019" name="Nat. Commun.">
        <title>Expansion of phycobilisome linker gene families in mesophilic red algae.</title>
        <authorList>
            <person name="Lee J."/>
            <person name="Kim D."/>
            <person name="Bhattacharya D."/>
            <person name="Yoon H.S."/>
        </authorList>
    </citation>
    <scope>NUCLEOTIDE SEQUENCE [LARGE SCALE GENOMIC DNA]</scope>
    <source>
        <strain evidence="3">CCMP 1328</strain>
    </source>
</reference>
<dbReference type="InterPro" id="IPR036108">
    <property type="entry name" value="4pyrrol_syn_uPrphyn_synt_sf"/>
</dbReference>
<protein>
    <submittedName>
        <fullName evidence="2">Uncharacterized protein</fullName>
    </submittedName>
</protein>
<dbReference type="Gene3D" id="3.40.50.10090">
    <property type="match status" value="1"/>
</dbReference>
<keyword evidence="3" id="KW-1185">Reference proteome</keyword>
<dbReference type="AlphaFoldDB" id="A0A5J4YJW3"/>
<dbReference type="UniPathway" id="UPA00251">
    <property type="reaction ID" value="UER00320"/>
</dbReference>
<comment type="caution">
    <text evidence="2">The sequence shown here is derived from an EMBL/GenBank/DDBJ whole genome shotgun (WGS) entry which is preliminary data.</text>
</comment>
<name>A0A5J4YJW3_PORPP</name>
<dbReference type="SUPFAM" id="SSF69618">
    <property type="entry name" value="HemD-like"/>
    <property type="match status" value="1"/>
</dbReference>
<sequence length="357" mass="38983">MAWSVAVSLPRRRGTPSFRTNATIDMSSRTRARGRPMKDKRVAFTAPDSALAIRIADALLRVGARPLWMPTTRIDLDADSSQLELALIQLVEYDFLLFLNPECIEGVLRASKAIVGGGEGASRLSASGVKGAVAYMSLRAQVMEKLDLETNHVPLNVTATAISDMLSISREPGDIMRVLMPVPEHPLIEDASVLKHSWPMQVAHAIQTGNGEDASITVDCVPAYRVESNDEDVLSVELELVRAGKVDAVWFSSADELFAFHKLLPLHDVPDGVVCVCQHEDTMLAMKTLGFDVAVSHSSTSNSPMPASQERPSEEEEKEHARPKAAAAKLPLASVEATLSNLETFFFRRRSSGLILW</sequence>
<proteinExistence type="predicted"/>
<evidence type="ECO:0000256" key="1">
    <source>
        <dbReference type="SAM" id="MobiDB-lite"/>
    </source>
</evidence>
<dbReference type="GO" id="GO:0006782">
    <property type="term" value="P:protoporphyrinogen IX biosynthetic process"/>
    <property type="evidence" value="ECO:0007669"/>
    <property type="project" value="UniProtKB-UniPathway"/>
</dbReference>
<feature type="region of interest" description="Disordered" evidence="1">
    <location>
        <begin position="297"/>
        <end position="327"/>
    </location>
</feature>
<evidence type="ECO:0000313" key="2">
    <source>
        <dbReference type="EMBL" id="KAA8491044.1"/>
    </source>
</evidence>
<gene>
    <name evidence="2" type="ORF">FVE85_4461</name>
</gene>
<evidence type="ECO:0000313" key="3">
    <source>
        <dbReference type="Proteomes" id="UP000324585"/>
    </source>
</evidence>
<organism evidence="2 3">
    <name type="scientific">Porphyridium purpureum</name>
    <name type="common">Red alga</name>
    <name type="synonym">Porphyridium cruentum</name>
    <dbReference type="NCBI Taxonomy" id="35688"/>
    <lineage>
        <taxon>Eukaryota</taxon>
        <taxon>Rhodophyta</taxon>
        <taxon>Bangiophyceae</taxon>
        <taxon>Porphyridiales</taxon>
        <taxon>Porphyridiaceae</taxon>
        <taxon>Porphyridium</taxon>
    </lineage>
</organism>
<dbReference type="EMBL" id="VRMN01000016">
    <property type="protein sequence ID" value="KAA8491044.1"/>
    <property type="molecule type" value="Genomic_DNA"/>
</dbReference>